<evidence type="ECO:0000256" key="4">
    <source>
        <dbReference type="ARBA" id="ARBA00023172"/>
    </source>
</evidence>
<accession>A0A1J5SK63</accession>
<feature type="domain" description="Core-binding (CB)" evidence="8">
    <location>
        <begin position="102"/>
        <end position="191"/>
    </location>
</feature>
<sequence>MASIQVRKRTNCLIIDFYYRGQRCREQTALEDSAANRKKVQKVLDRVESDMAAGTFEYRRYFPTSKNAVKFDVLETSPNAIKLVTTQVGQALEAQLAKSDVPLFREFAETWFAEKEVEWRKSHRISTRADLDRVLIPHFGDKVVSQITKADILTFRASLAKVTARGKATLLSARRINKIMGPLRQILSEAADRFDFRTPFFNLKQLRARKTDIKPFTLDELKLIINTVRPDFKNYYTVRFFTGMRTGEVDGLKWKYVDFEHRMILVRETVVAGEDEYTKNDGSQREITMSQVVYDALKEQEKATRKVSEYVFCNNLGKPLDHKNVTNRVWYPLLRHLNIEKRRPYHCRHTAATLWLAAGENPEWIAKQMGHSTTEMLFRVYSRFVPNMTRQDGSAFERLLLQSGAADSKLAATAAAPTATVTAHDAGAQLLVTEER</sequence>
<dbReference type="CDD" id="cd01189">
    <property type="entry name" value="INT_ICEBs1_C_like"/>
    <property type="match status" value="1"/>
</dbReference>
<dbReference type="SUPFAM" id="SSF56349">
    <property type="entry name" value="DNA breaking-rejoining enzymes"/>
    <property type="match status" value="1"/>
</dbReference>
<keyword evidence="4" id="KW-0233">DNA recombination</keyword>
<dbReference type="GO" id="GO:0006310">
    <property type="term" value="P:DNA recombination"/>
    <property type="evidence" value="ECO:0007669"/>
    <property type="project" value="UniProtKB-KW"/>
</dbReference>
<dbReference type="InterPro" id="IPR013762">
    <property type="entry name" value="Integrase-like_cat_sf"/>
</dbReference>
<dbReference type="InterPro" id="IPR050808">
    <property type="entry name" value="Phage_Integrase"/>
</dbReference>
<dbReference type="GO" id="GO:0003677">
    <property type="term" value="F:DNA binding"/>
    <property type="evidence" value="ECO:0007669"/>
    <property type="project" value="UniProtKB-KW"/>
</dbReference>
<dbReference type="PROSITE" id="PS51900">
    <property type="entry name" value="CB"/>
    <property type="match status" value="1"/>
</dbReference>
<dbReference type="InterPro" id="IPR010998">
    <property type="entry name" value="Integrase_recombinase_N"/>
</dbReference>
<proteinExistence type="inferred from homology"/>
<dbReference type="InterPro" id="IPR053876">
    <property type="entry name" value="Phage_int_M"/>
</dbReference>
<comment type="caution">
    <text evidence="9">The sequence shown here is derived from an EMBL/GenBank/DDBJ whole genome shotgun (WGS) entry which is preliminary data.</text>
</comment>
<dbReference type="PROSITE" id="PS51898">
    <property type="entry name" value="TYR_RECOMBINASE"/>
    <property type="match status" value="1"/>
</dbReference>
<name>A0A1J5SK63_9ZZZZ</name>
<dbReference type="GO" id="GO:0044826">
    <property type="term" value="P:viral genome integration into host DNA"/>
    <property type="evidence" value="ECO:0007669"/>
    <property type="project" value="UniProtKB-KW"/>
</dbReference>
<feature type="domain" description="Tyr recombinase" evidence="7">
    <location>
        <begin position="211"/>
        <end position="394"/>
    </location>
</feature>
<dbReference type="Pfam" id="PF12167">
    <property type="entry name" value="Arm-DNA-bind_2"/>
    <property type="match status" value="1"/>
</dbReference>
<dbReference type="PANTHER" id="PTHR30629">
    <property type="entry name" value="PROPHAGE INTEGRASE"/>
    <property type="match status" value="1"/>
</dbReference>
<dbReference type="EMBL" id="MLJW01000029">
    <property type="protein sequence ID" value="OIR08850.1"/>
    <property type="molecule type" value="Genomic_DNA"/>
</dbReference>
<dbReference type="GO" id="GO:0015074">
    <property type="term" value="P:DNA integration"/>
    <property type="evidence" value="ECO:0007669"/>
    <property type="project" value="UniProtKB-KW"/>
</dbReference>
<keyword evidence="2" id="KW-0229">DNA integration</keyword>
<dbReference type="InterPro" id="IPR011010">
    <property type="entry name" value="DNA_brk_join_enz"/>
</dbReference>
<keyword evidence="5" id="KW-1179">Viral genome integration</keyword>
<evidence type="ECO:0000259" key="7">
    <source>
        <dbReference type="PROSITE" id="PS51898"/>
    </source>
</evidence>
<keyword evidence="6" id="KW-1160">Virus entry into host cell</keyword>
<organism evidence="9">
    <name type="scientific">mine drainage metagenome</name>
    <dbReference type="NCBI Taxonomy" id="410659"/>
    <lineage>
        <taxon>unclassified sequences</taxon>
        <taxon>metagenomes</taxon>
        <taxon>ecological metagenomes</taxon>
    </lineage>
</organism>
<evidence type="ECO:0000256" key="1">
    <source>
        <dbReference type="ARBA" id="ARBA00008857"/>
    </source>
</evidence>
<dbReference type="InterPro" id="IPR022000">
    <property type="entry name" value="Min27-like_integrase_DNA_bind"/>
</dbReference>
<dbReference type="PANTHER" id="PTHR30629:SF2">
    <property type="entry name" value="PROPHAGE INTEGRASE INTS-RELATED"/>
    <property type="match status" value="1"/>
</dbReference>
<evidence type="ECO:0000256" key="5">
    <source>
        <dbReference type="ARBA" id="ARBA00023195"/>
    </source>
</evidence>
<evidence type="ECO:0000259" key="8">
    <source>
        <dbReference type="PROSITE" id="PS51900"/>
    </source>
</evidence>
<dbReference type="InterPro" id="IPR044068">
    <property type="entry name" value="CB"/>
</dbReference>
<dbReference type="Pfam" id="PF00589">
    <property type="entry name" value="Phage_integrase"/>
    <property type="match status" value="1"/>
</dbReference>
<comment type="similarity">
    <text evidence="1">Belongs to the 'phage' integrase family.</text>
</comment>
<gene>
    <name evidence="9" type="ORF">GALL_88430</name>
</gene>
<evidence type="ECO:0000313" key="9">
    <source>
        <dbReference type="EMBL" id="OIR08850.1"/>
    </source>
</evidence>
<reference evidence="9" key="1">
    <citation type="submission" date="2016-10" db="EMBL/GenBank/DDBJ databases">
        <title>Sequence of Gallionella enrichment culture.</title>
        <authorList>
            <person name="Poehlein A."/>
            <person name="Muehling M."/>
            <person name="Daniel R."/>
        </authorList>
    </citation>
    <scope>NUCLEOTIDE SEQUENCE</scope>
</reference>
<evidence type="ECO:0000256" key="6">
    <source>
        <dbReference type="ARBA" id="ARBA00023296"/>
    </source>
</evidence>
<dbReference type="Gene3D" id="1.10.443.10">
    <property type="entry name" value="Intergrase catalytic core"/>
    <property type="match status" value="1"/>
</dbReference>
<dbReference type="Pfam" id="PF22022">
    <property type="entry name" value="Phage_int_M"/>
    <property type="match status" value="1"/>
</dbReference>
<keyword evidence="3" id="KW-0238">DNA-binding</keyword>
<dbReference type="Gene3D" id="1.10.150.130">
    <property type="match status" value="1"/>
</dbReference>
<dbReference type="InterPro" id="IPR002104">
    <property type="entry name" value="Integrase_catalytic"/>
</dbReference>
<evidence type="ECO:0000256" key="3">
    <source>
        <dbReference type="ARBA" id="ARBA00023125"/>
    </source>
</evidence>
<dbReference type="AlphaFoldDB" id="A0A1J5SK63"/>
<protein>
    <submittedName>
        <fullName evidence="9">Putative prophage phiRv2 integrase</fullName>
    </submittedName>
</protein>
<dbReference type="GO" id="GO:0046718">
    <property type="term" value="P:symbiont entry into host cell"/>
    <property type="evidence" value="ECO:0007669"/>
    <property type="project" value="UniProtKB-KW"/>
</dbReference>
<evidence type="ECO:0000256" key="2">
    <source>
        <dbReference type="ARBA" id="ARBA00022908"/>
    </source>
</evidence>
<dbReference type="GO" id="GO:0075713">
    <property type="term" value="P:establishment of integrated proviral latency"/>
    <property type="evidence" value="ECO:0007669"/>
    <property type="project" value="UniProtKB-KW"/>
</dbReference>